<name>X0WKP4_9ZZZZ</name>
<dbReference type="AlphaFoldDB" id="X0WKP4"/>
<dbReference type="EMBL" id="BARS01036015">
    <property type="protein sequence ID" value="GAG25063.1"/>
    <property type="molecule type" value="Genomic_DNA"/>
</dbReference>
<protein>
    <submittedName>
        <fullName evidence="1">Uncharacterized protein</fullName>
    </submittedName>
</protein>
<sequence length="54" mass="6294">MVNLNLREVDSLFVMVICHESQDIVELDENLTDYSGIPTFQDFFKSFSKGKKQH</sequence>
<accession>X0WKP4</accession>
<gene>
    <name evidence="1" type="ORF">S01H1_55409</name>
</gene>
<reference evidence="1" key="1">
    <citation type="journal article" date="2014" name="Front. Microbiol.">
        <title>High frequency of phylogenetically diverse reductive dehalogenase-homologous genes in deep subseafloor sedimentary metagenomes.</title>
        <authorList>
            <person name="Kawai M."/>
            <person name="Futagami T."/>
            <person name="Toyoda A."/>
            <person name="Takaki Y."/>
            <person name="Nishi S."/>
            <person name="Hori S."/>
            <person name="Arai W."/>
            <person name="Tsubouchi T."/>
            <person name="Morono Y."/>
            <person name="Uchiyama I."/>
            <person name="Ito T."/>
            <person name="Fujiyama A."/>
            <person name="Inagaki F."/>
            <person name="Takami H."/>
        </authorList>
    </citation>
    <scope>NUCLEOTIDE SEQUENCE</scope>
    <source>
        <strain evidence="1">Expedition CK06-06</strain>
    </source>
</reference>
<evidence type="ECO:0000313" key="1">
    <source>
        <dbReference type="EMBL" id="GAG25063.1"/>
    </source>
</evidence>
<comment type="caution">
    <text evidence="1">The sequence shown here is derived from an EMBL/GenBank/DDBJ whole genome shotgun (WGS) entry which is preliminary data.</text>
</comment>
<proteinExistence type="predicted"/>
<organism evidence="1">
    <name type="scientific">marine sediment metagenome</name>
    <dbReference type="NCBI Taxonomy" id="412755"/>
    <lineage>
        <taxon>unclassified sequences</taxon>
        <taxon>metagenomes</taxon>
        <taxon>ecological metagenomes</taxon>
    </lineage>
</organism>